<dbReference type="GO" id="GO:0016485">
    <property type="term" value="P:protein processing"/>
    <property type="evidence" value="ECO:0007669"/>
    <property type="project" value="TreeGrafter"/>
</dbReference>
<keyword evidence="11" id="KW-1185">Reference proteome</keyword>
<dbReference type="Gene3D" id="1.10.1380.10">
    <property type="entry name" value="Neutral endopeptidase , domain2"/>
    <property type="match status" value="1"/>
</dbReference>
<dbReference type="GO" id="GO:0005886">
    <property type="term" value="C:plasma membrane"/>
    <property type="evidence" value="ECO:0007669"/>
    <property type="project" value="TreeGrafter"/>
</dbReference>
<evidence type="ECO:0000259" key="9">
    <source>
        <dbReference type="Pfam" id="PF05649"/>
    </source>
</evidence>
<dbReference type="Proteomes" id="UP000321578">
    <property type="component" value="Unassembled WGS sequence"/>
</dbReference>
<evidence type="ECO:0000256" key="3">
    <source>
        <dbReference type="ARBA" id="ARBA00022670"/>
    </source>
</evidence>
<feature type="domain" description="Peptidase M13 N-terminal" evidence="9">
    <location>
        <begin position="50"/>
        <end position="429"/>
    </location>
</feature>
<evidence type="ECO:0000256" key="6">
    <source>
        <dbReference type="ARBA" id="ARBA00022833"/>
    </source>
</evidence>
<dbReference type="InterPro" id="IPR008753">
    <property type="entry name" value="Peptidase_M13_N"/>
</dbReference>
<sequence length="687" mass="77328">MNTKISTIFMVSVIGISSFTGCKDDSKKDTAMAEQTPGIELESMDTSVDPKDDFYNYVNGNWIKNNEIPEDETRWGGFNVLRKSTRQDVLDIVNTAKELNKYEDGSDQKKALLVYQTELDTVARNEAGIKPIEPLLSKIDGINTLKDLQTVIAQNNGISAPFVGIGANADLNDSSTNIAWVYPGGLGLQRDYYLDMDSKSKEIRGQYLAHVSRMLQFINYSKADADAAAKRIMEMETQLAEPRLDKVAMRDARNYNNMSAVSDLDKMTPAIDWSKMISDLGIKSEIDTLNIMQPKYMAALNSFLKNTSIKDLKSLVDWSTLNRASGYLTTEIEMANWDFYAKTLTGAKKMKPADERALGTVDGSVGEAIGKLYVEAKFPPEAKEKAEKMIANIITAFQNRIEKLDWMTNDTKKKAIEKLNKFTVKIAYPDEWEDYSELEVKEGNSFADNMMAVINWSSRKNLDEIGQPVDRTEWGMAPQTVNAYFNPSNNEIVFPAAILQPPFYNYKADEAVNYGGIGAVIGHEISHAFDDSGARYDAEGNLKNWWTDEDLEKFTTRANALADQYSAIEVMDSLYINGKFTLGENIGDLGGVLGAYDGLQLFYENNERPGEIDGFTPEQRFFMSWATVWRTLTREDALRTQIKTDPHSPGIYRATQPLKNVDAFYEAFNIKEGDSMYIAPEDRVRIW</sequence>
<evidence type="ECO:0000256" key="2">
    <source>
        <dbReference type="ARBA" id="ARBA00007357"/>
    </source>
</evidence>
<gene>
    <name evidence="10" type="ORF">ESY86_07225</name>
</gene>
<keyword evidence="7" id="KW-0482">Metalloprotease</keyword>
<dbReference type="InterPro" id="IPR018497">
    <property type="entry name" value="Peptidase_M13_C"/>
</dbReference>
<proteinExistence type="inferred from homology"/>
<dbReference type="CDD" id="cd08662">
    <property type="entry name" value="M13"/>
    <property type="match status" value="1"/>
</dbReference>
<keyword evidence="5" id="KW-0378">Hydrolase</keyword>
<dbReference type="EMBL" id="VORO01000006">
    <property type="protein sequence ID" value="TXD89570.1"/>
    <property type="molecule type" value="Genomic_DNA"/>
</dbReference>
<accession>A0A5C6ZHZ4</accession>
<dbReference type="RefSeq" id="WP_147085928.1">
    <property type="nucleotide sequence ID" value="NZ_VORM01000012.1"/>
</dbReference>
<dbReference type="GO" id="GO:0046872">
    <property type="term" value="F:metal ion binding"/>
    <property type="evidence" value="ECO:0007669"/>
    <property type="project" value="UniProtKB-KW"/>
</dbReference>
<comment type="caution">
    <text evidence="10">The sequence shown here is derived from an EMBL/GenBank/DDBJ whole genome shotgun (WGS) entry which is preliminary data.</text>
</comment>
<keyword evidence="3" id="KW-0645">Protease</keyword>
<dbReference type="InterPro" id="IPR000718">
    <property type="entry name" value="Peptidase_M13"/>
</dbReference>
<feature type="domain" description="Peptidase M13 C-terminal" evidence="8">
    <location>
        <begin position="482"/>
        <end position="684"/>
    </location>
</feature>
<organism evidence="10 11">
    <name type="scientific">Subsaximicrobium wynnwilliamsii</name>
    <dbReference type="NCBI Taxonomy" id="291179"/>
    <lineage>
        <taxon>Bacteria</taxon>
        <taxon>Pseudomonadati</taxon>
        <taxon>Bacteroidota</taxon>
        <taxon>Flavobacteriia</taxon>
        <taxon>Flavobacteriales</taxon>
        <taxon>Flavobacteriaceae</taxon>
        <taxon>Subsaximicrobium</taxon>
    </lineage>
</organism>
<dbReference type="Gene3D" id="3.40.390.10">
    <property type="entry name" value="Collagenase (Catalytic Domain)"/>
    <property type="match status" value="1"/>
</dbReference>
<evidence type="ECO:0000256" key="1">
    <source>
        <dbReference type="ARBA" id="ARBA00001947"/>
    </source>
</evidence>
<evidence type="ECO:0000313" key="10">
    <source>
        <dbReference type="EMBL" id="TXD89570.1"/>
    </source>
</evidence>
<dbReference type="PANTHER" id="PTHR11733">
    <property type="entry name" value="ZINC METALLOPROTEASE FAMILY M13 NEPRILYSIN-RELATED"/>
    <property type="match status" value="1"/>
</dbReference>
<reference evidence="10 11" key="1">
    <citation type="submission" date="2019-08" db="EMBL/GenBank/DDBJ databases">
        <title>Genomes of Subsaximicrobium wynnwilliamsii strains.</title>
        <authorList>
            <person name="Bowman J.P."/>
        </authorList>
    </citation>
    <scope>NUCLEOTIDE SEQUENCE [LARGE SCALE GENOMIC DNA]</scope>
    <source>
        <strain evidence="10 11">2-80-2</strain>
    </source>
</reference>
<dbReference type="AlphaFoldDB" id="A0A5C6ZHZ4"/>
<dbReference type="PRINTS" id="PR00786">
    <property type="entry name" value="NEPRILYSIN"/>
</dbReference>
<dbReference type="Pfam" id="PF05649">
    <property type="entry name" value="Peptidase_M13_N"/>
    <property type="match status" value="1"/>
</dbReference>
<keyword evidence="4" id="KW-0479">Metal-binding</keyword>
<protein>
    <submittedName>
        <fullName evidence="10">M13 family metallopeptidase</fullName>
    </submittedName>
</protein>
<evidence type="ECO:0000256" key="4">
    <source>
        <dbReference type="ARBA" id="ARBA00022723"/>
    </source>
</evidence>
<evidence type="ECO:0000256" key="5">
    <source>
        <dbReference type="ARBA" id="ARBA00022801"/>
    </source>
</evidence>
<name>A0A5C6ZHZ4_9FLAO</name>
<comment type="cofactor">
    <cofactor evidence="1">
        <name>Zn(2+)</name>
        <dbReference type="ChEBI" id="CHEBI:29105"/>
    </cofactor>
</comment>
<dbReference type="PANTHER" id="PTHR11733:SF167">
    <property type="entry name" value="FI17812P1-RELATED"/>
    <property type="match status" value="1"/>
</dbReference>
<dbReference type="SUPFAM" id="SSF55486">
    <property type="entry name" value="Metalloproteases ('zincins'), catalytic domain"/>
    <property type="match status" value="1"/>
</dbReference>
<dbReference type="InterPro" id="IPR042089">
    <property type="entry name" value="Peptidase_M13_dom_2"/>
</dbReference>
<evidence type="ECO:0000313" key="11">
    <source>
        <dbReference type="Proteomes" id="UP000321578"/>
    </source>
</evidence>
<keyword evidence="6" id="KW-0862">Zinc</keyword>
<dbReference type="Pfam" id="PF01431">
    <property type="entry name" value="Peptidase_M13"/>
    <property type="match status" value="1"/>
</dbReference>
<dbReference type="PROSITE" id="PS51885">
    <property type="entry name" value="NEPRILYSIN"/>
    <property type="match status" value="1"/>
</dbReference>
<dbReference type="InterPro" id="IPR024079">
    <property type="entry name" value="MetalloPept_cat_dom_sf"/>
</dbReference>
<evidence type="ECO:0000256" key="7">
    <source>
        <dbReference type="ARBA" id="ARBA00023049"/>
    </source>
</evidence>
<dbReference type="OrthoDB" id="9775677at2"/>
<evidence type="ECO:0000259" key="8">
    <source>
        <dbReference type="Pfam" id="PF01431"/>
    </source>
</evidence>
<comment type="similarity">
    <text evidence="2">Belongs to the peptidase M13 family.</text>
</comment>
<dbReference type="PROSITE" id="PS51257">
    <property type="entry name" value="PROKAR_LIPOPROTEIN"/>
    <property type="match status" value="1"/>
</dbReference>
<dbReference type="GO" id="GO:0004222">
    <property type="term" value="F:metalloendopeptidase activity"/>
    <property type="evidence" value="ECO:0007669"/>
    <property type="project" value="InterPro"/>
</dbReference>